<dbReference type="GO" id="GO:0005657">
    <property type="term" value="C:replication fork"/>
    <property type="evidence" value="ECO:0007669"/>
    <property type="project" value="UniProtKB-ARBA"/>
</dbReference>
<dbReference type="PANTHER" id="PTHR45873">
    <property type="entry name" value="DNA POLYMERASE ETA"/>
    <property type="match status" value="1"/>
</dbReference>
<evidence type="ECO:0000256" key="7">
    <source>
        <dbReference type="ARBA" id="ARBA00023204"/>
    </source>
</evidence>
<comment type="caution">
    <text evidence="13">The sequence shown here is derived from an EMBL/GenBank/DDBJ whole genome shotgun (WGS) entry which is preliminary data.</text>
</comment>
<evidence type="ECO:0000256" key="3">
    <source>
        <dbReference type="ARBA" id="ARBA00022723"/>
    </source>
</evidence>
<dbReference type="SUPFAM" id="SSF100879">
    <property type="entry name" value="Lesion bypass DNA polymerase (Y-family), little finger domain"/>
    <property type="match status" value="1"/>
</dbReference>
<dbReference type="Gene3D" id="3.30.1490.100">
    <property type="entry name" value="DNA polymerase, Y-family, little finger domain"/>
    <property type="match status" value="1"/>
</dbReference>
<keyword evidence="2" id="KW-0808">Transferase</keyword>
<feature type="compositionally biased region" description="Basic and acidic residues" evidence="10">
    <location>
        <begin position="253"/>
        <end position="281"/>
    </location>
</feature>
<dbReference type="PROSITE" id="PS51907">
    <property type="entry name" value="ZF_UBZ3"/>
    <property type="match status" value="1"/>
</dbReference>
<dbReference type="Gene3D" id="3.40.1170.60">
    <property type="match status" value="1"/>
</dbReference>
<accession>A0A8H7Y112</accession>
<feature type="region of interest" description="Disordered" evidence="10">
    <location>
        <begin position="627"/>
        <end position="671"/>
    </location>
</feature>
<evidence type="ECO:0000256" key="6">
    <source>
        <dbReference type="ARBA" id="ARBA00022833"/>
    </source>
</evidence>
<dbReference type="AlphaFoldDB" id="A0A8H7Y112"/>
<evidence type="ECO:0000256" key="8">
    <source>
        <dbReference type="ARBA" id="ARBA00023242"/>
    </source>
</evidence>
<dbReference type="EMBL" id="JAFIQS010000004">
    <property type="protein sequence ID" value="KAG5170472.1"/>
    <property type="molecule type" value="Genomic_DNA"/>
</dbReference>
<keyword evidence="4" id="KW-0227">DNA damage</keyword>
<gene>
    <name evidence="13" type="ORF">JR316_004861</name>
</gene>
<evidence type="ECO:0000256" key="2">
    <source>
        <dbReference type="ARBA" id="ARBA00022679"/>
    </source>
</evidence>
<dbReference type="GO" id="GO:0035861">
    <property type="term" value="C:site of double-strand break"/>
    <property type="evidence" value="ECO:0007669"/>
    <property type="project" value="TreeGrafter"/>
</dbReference>
<evidence type="ECO:0000313" key="13">
    <source>
        <dbReference type="EMBL" id="KAG5170472.1"/>
    </source>
</evidence>
<dbReference type="InterPro" id="IPR052230">
    <property type="entry name" value="DNA_polymerase_eta"/>
</dbReference>
<dbReference type="PANTHER" id="PTHR45873:SF1">
    <property type="entry name" value="DNA POLYMERASE ETA"/>
    <property type="match status" value="1"/>
</dbReference>
<dbReference type="GO" id="GO:0042276">
    <property type="term" value="P:error-prone translesion synthesis"/>
    <property type="evidence" value="ECO:0007669"/>
    <property type="project" value="TreeGrafter"/>
</dbReference>
<dbReference type="GO" id="GO:0070987">
    <property type="term" value="P:error-free translesion synthesis"/>
    <property type="evidence" value="ECO:0007669"/>
    <property type="project" value="UniProtKB-ARBA"/>
</dbReference>
<reference evidence="13" key="1">
    <citation type="submission" date="2021-02" db="EMBL/GenBank/DDBJ databases">
        <title>Psilocybe cubensis genome.</title>
        <authorList>
            <person name="Mckernan K.J."/>
            <person name="Crawford S."/>
            <person name="Trippe A."/>
            <person name="Kane L.T."/>
            <person name="Mclaughlin S."/>
        </authorList>
    </citation>
    <scope>NUCLEOTIDE SEQUENCE [LARGE SCALE GENOMIC DNA]</scope>
    <source>
        <strain evidence="13">MGC-MH-2018</strain>
    </source>
</reference>
<dbReference type="InterPro" id="IPR043128">
    <property type="entry name" value="Rev_trsase/Diguanyl_cyclase"/>
</dbReference>
<dbReference type="GO" id="GO:0003684">
    <property type="term" value="F:damaged DNA binding"/>
    <property type="evidence" value="ECO:0007669"/>
    <property type="project" value="InterPro"/>
</dbReference>
<name>A0A8H7Y112_PSICU</name>
<dbReference type="Pfam" id="PF21704">
    <property type="entry name" value="POLH-Rev1_HhH"/>
    <property type="match status" value="1"/>
</dbReference>
<dbReference type="OrthoDB" id="5723at2759"/>
<keyword evidence="7" id="KW-0234">DNA repair</keyword>
<dbReference type="InterPro" id="IPR041298">
    <property type="entry name" value="UBZ3"/>
</dbReference>
<keyword evidence="8" id="KW-0539">Nucleus</keyword>
<evidence type="ECO:0000259" key="12">
    <source>
        <dbReference type="PROSITE" id="PS51907"/>
    </source>
</evidence>
<dbReference type="PIRSF" id="PIRSF036603">
    <property type="entry name" value="DPol_eta"/>
    <property type="match status" value="1"/>
</dbReference>
<dbReference type="InterPro" id="IPR017961">
    <property type="entry name" value="DNA_pol_Y-fam_little_finger"/>
</dbReference>
<feature type="region of interest" description="Disordered" evidence="10">
    <location>
        <begin position="539"/>
        <end position="581"/>
    </location>
</feature>
<evidence type="ECO:0000256" key="10">
    <source>
        <dbReference type="SAM" id="MobiDB-lite"/>
    </source>
</evidence>
<evidence type="ECO:0000256" key="4">
    <source>
        <dbReference type="ARBA" id="ARBA00022763"/>
    </source>
</evidence>
<dbReference type="Pfam" id="PF00817">
    <property type="entry name" value="IMS"/>
    <property type="match status" value="1"/>
</dbReference>
<evidence type="ECO:0000256" key="9">
    <source>
        <dbReference type="ARBA" id="ARBA00044975"/>
    </source>
</evidence>
<protein>
    <recommendedName>
        <fullName evidence="9">DNA polymerase eta</fullName>
    </recommendedName>
</protein>
<evidence type="ECO:0000256" key="1">
    <source>
        <dbReference type="ARBA" id="ARBA00004123"/>
    </source>
</evidence>
<dbReference type="InterPro" id="IPR036775">
    <property type="entry name" value="DNA_pol_Y-fam_lit_finger_sf"/>
</dbReference>
<dbReference type="InterPro" id="IPR043502">
    <property type="entry name" value="DNA/RNA_pol_sf"/>
</dbReference>
<dbReference type="GO" id="GO:0005634">
    <property type="term" value="C:nucleus"/>
    <property type="evidence" value="ECO:0007669"/>
    <property type="project" value="UniProtKB-SubCell"/>
</dbReference>
<comment type="subcellular location">
    <subcellularLocation>
        <location evidence="1">Nucleus</location>
    </subcellularLocation>
</comment>
<keyword evidence="3" id="KW-0479">Metal-binding</keyword>
<dbReference type="GO" id="GO:0003887">
    <property type="term" value="F:DNA-directed DNA polymerase activity"/>
    <property type="evidence" value="ECO:0007669"/>
    <property type="project" value="TreeGrafter"/>
</dbReference>
<dbReference type="SUPFAM" id="SSF56672">
    <property type="entry name" value="DNA/RNA polymerases"/>
    <property type="match status" value="1"/>
</dbReference>
<sequence>MMTSNSPTKSKLVWKGKGKATEPPQDYDDLNPVITYRHLLSNNLGVRDPLRVIALCDSDAFYAACEMNRLGVDPETPLVVLQWDSLIAVNYPARKYGISRMDKKKEALKRCPHLKVVHVATYKEGEPEPGYWDDVDTNTHKVSLDYYRRESLKIAAMFKEQLPGCELEKASIDEAFIDFTKPVREIMLQRYPHLAQVPPEGADTPLPPPPPIMWEGLGNLIPVNPSPTVDQKPGDGQPVAHESAESAQNGIEPEQKQVEVTENKEHQSTDPRGKDVEEPPHTWHDVALSIAAELMGKAREEVRVKLGYSTSAGIARNKFLAKLTASYKKLNNQSILRNSAIPKYLRPMQFQKIRFLGGKLGDALAKEYDVSTVGDLLTISLDEMQDKFGESSLWIYEVLRGIDRTEVKDKGSTLNKSMLASKNLPKPITKASEGQHWIRVLAAELALRLNDARKISPNLWPKTLVLHARKGYEAGRSKQSPFPFHREVTVDVIAAAGDKLWKELVGNSSNLKVSSVQLAFTGIDVAEGGQRSIEGFLKPISSTKKRPRDSAAITDVQDEEELPQPARLSASDVDNLNDESPHVPSASYTCVRCGKAFQVTGANQSSSIDEQMSRLKMEHDDFHFAQDLADESTPRSVITVTEKKTEKKPSSSNKKRKTAAGPSGIEKFFRK</sequence>
<dbReference type="PROSITE" id="PS50173">
    <property type="entry name" value="UMUC"/>
    <property type="match status" value="1"/>
</dbReference>
<dbReference type="GO" id="GO:0008270">
    <property type="term" value="F:zinc ion binding"/>
    <property type="evidence" value="ECO:0007669"/>
    <property type="project" value="UniProtKB-KW"/>
</dbReference>
<keyword evidence="5" id="KW-0863">Zinc-finger</keyword>
<feature type="domain" description="UmuC" evidence="11">
    <location>
        <begin position="53"/>
        <end position="357"/>
    </location>
</feature>
<feature type="domain" description="UBZ3-type" evidence="12">
    <location>
        <begin position="583"/>
        <end position="631"/>
    </location>
</feature>
<proteinExistence type="predicted"/>
<feature type="region of interest" description="Disordered" evidence="10">
    <location>
        <begin position="222"/>
        <end position="281"/>
    </location>
</feature>
<dbReference type="InterPro" id="IPR001126">
    <property type="entry name" value="UmuC"/>
</dbReference>
<dbReference type="Pfam" id="PF11799">
    <property type="entry name" value="IMS_C"/>
    <property type="match status" value="1"/>
</dbReference>
<dbReference type="FunFam" id="1.10.150.20:FF:000014">
    <property type="entry name" value="Polymerase (DNA directed), eta"/>
    <property type="match status" value="1"/>
</dbReference>
<dbReference type="GO" id="GO:0009314">
    <property type="term" value="P:response to radiation"/>
    <property type="evidence" value="ECO:0007669"/>
    <property type="project" value="TreeGrafter"/>
</dbReference>
<dbReference type="GO" id="GO:0006281">
    <property type="term" value="P:DNA repair"/>
    <property type="evidence" value="ECO:0007669"/>
    <property type="project" value="UniProtKB-KW"/>
</dbReference>
<dbReference type="Gene3D" id="3.30.70.270">
    <property type="match status" value="1"/>
</dbReference>
<dbReference type="GO" id="GO:0007064">
    <property type="term" value="P:mitotic sister chromatid cohesion"/>
    <property type="evidence" value="ECO:0007669"/>
    <property type="project" value="UniProtKB-ARBA"/>
</dbReference>
<dbReference type="Gene3D" id="1.10.150.20">
    <property type="entry name" value="5' to 3' exonuclease, C-terminal subdomain"/>
    <property type="match status" value="1"/>
</dbReference>
<evidence type="ECO:0000259" key="11">
    <source>
        <dbReference type="PROSITE" id="PS50173"/>
    </source>
</evidence>
<feature type="region of interest" description="Disordered" evidence="10">
    <location>
        <begin position="1"/>
        <end position="26"/>
    </location>
</feature>
<organism evidence="13">
    <name type="scientific">Psilocybe cubensis</name>
    <name type="common">Psychedelic mushroom</name>
    <name type="synonym">Stropharia cubensis</name>
    <dbReference type="NCBI Taxonomy" id="181762"/>
    <lineage>
        <taxon>Eukaryota</taxon>
        <taxon>Fungi</taxon>
        <taxon>Dikarya</taxon>
        <taxon>Basidiomycota</taxon>
        <taxon>Agaricomycotina</taxon>
        <taxon>Agaricomycetes</taxon>
        <taxon>Agaricomycetidae</taxon>
        <taxon>Agaricales</taxon>
        <taxon>Agaricineae</taxon>
        <taxon>Strophariaceae</taxon>
        <taxon>Psilocybe</taxon>
    </lineage>
</organism>
<dbReference type="FunFam" id="3.40.1170.60:FF:000008">
    <property type="entry name" value="DNA polymerase eta subunit"/>
    <property type="match status" value="1"/>
</dbReference>
<keyword evidence="6" id="KW-0862">Zinc</keyword>
<evidence type="ECO:0000256" key="5">
    <source>
        <dbReference type="ARBA" id="ARBA00022771"/>
    </source>
</evidence>